<protein>
    <recommendedName>
        <fullName evidence="2">Cupin type-1 domain-containing protein</fullName>
    </recommendedName>
</protein>
<feature type="domain" description="Cupin type-1" evidence="2">
    <location>
        <begin position="371"/>
        <end position="546"/>
    </location>
</feature>
<evidence type="ECO:0000313" key="3">
    <source>
        <dbReference type="EnsemblPlants" id="OMERI03G06910.1"/>
    </source>
</evidence>
<accession>A0A0E0CWN9</accession>
<dbReference type="InterPro" id="IPR050253">
    <property type="entry name" value="Seed_Storage-Functional"/>
</dbReference>
<keyword evidence="4" id="KW-1185">Reference proteome</keyword>
<reference evidence="3" key="2">
    <citation type="submission" date="2018-05" db="EMBL/GenBank/DDBJ databases">
        <title>OmerRS3 (Oryza meridionalis Reference Sequence Version 3).</title>
        <authorList>
            <person name="Zhang J."/>
            <person name="Kudrna D."/>
            <person name="Lee S."/>
            <person name="Talag J."/>
            <person name="Welchert J."/>
            <person name="Wing R.A."/>
        </authorList>
    </citation>
    <scope>NUCLEOTIDE SEQUENCE [LARGE SCALE GENOMIC DNA]</scope>
    <source>
        <strain evidence="3">cv. OR44</strain>
    </source>
</reference>
<dbReference type="HOGENOM" id="CLU_027536_2_0_1"/>
<dbReference type="EnsemblPlants" id="OMERI03G06910.1">
    <property type="protein sequence ID" value="OMERI03G06910.1"/>
    <property type="gene ID" value="OMERI03G06910"/>
</dbReference>
<feature type="compositionally biased region" description="Basic and acidic residues" evidence="1">
    <location>
        <begin position="568"/>
        <end position="673"/>
    </location>
</feature>
<dbReference type="Gene3D" id="2.60.120.10">
    <property type="entry name" value="Jelly Rolls"/>
    <property type="match status" value="2"/>
</dbReference>
<evidence type="ECO:0000313" key="4">
    <source>
        <dbReference type="Proteomes" id="UP000008021"/>
    </source>
</evidence>
<organism evidence="3">
    <name type="scientific">Oryza meridionalis</name>
    <dbReference type="NCBI Taxonomy" id="40149"/>
    <lineage>
        <taxon>Eukaryota</taxon>
        <taxon>Viridiplantae</taxon>
        <taxon>Streptophyta</taxon>
        <taxon>Embryophyta</taxon>
        <taxon>Tracheophyta</taxon>
        <taxon>Spermatophyta</taxon>
        <taxon>Magnoliopsida</taxon>
        <taxon>Liliopsida</taxon>
        <taxon>Poales</taxon>
        <taxon>Poaceae</taxon>
        <taxon>BOP clade</taxon>
        <taxon>Oryzoideae</taxon>
        <taxon>Oryzeae</taxon>
        <taxon>Oryzinae</taxon>
        <taxon>Oryza</taxon>
    </lineage>
</organism>
<dbReference type="Pfam" id="PF00190">
    <property type="entry name" value="Cupin_1"/>
    <property type="match status" value="1"/>
</dbReference>
<feature type="compositionally biased region" description="Basic residues" evidence="1">
    <location>
        <begin position="348"/>
        <end position="368"/>
    </location>
</feature>
<name>A0A0E0CWN9_9ORYZ</name>
<dbReference type="eggNOG" id="ENOG502QSSK">
    <property type="taxonomic scope" value="Eukaryota"/>
</dbReference>
<dbReference type="InterPro" id="IPR006045">
    <property type="entry name" value="Cupin_1"/>
</dbReference>
<evidence type="ECO:0000259" key="2">
    <source>
        <dbReference type="SMART" id="SM00835"/>
    </source>
</evidence>
<dbReference type="InterPro" id="IPR011051">
    <property type="entry name" value="RmlC_Cupin_sf"/>
</dbReference>
<dbReference type="PANTHER" id="PTHR31189:SF7">
    <property type="entry name" value="OS03G0197300 PROTEIN"/>
    <property type="match status" value="1"/>
</dbReference>
<dbReference type="SUPFAM" id="SSF51182">
    <property type="entry name" value="RmlC-like cupins"/>
    <property type="match status" value="1"/>
</dbReference>
<dbReference type="AlphaFoldDB" id="A0A0E0CWN9"/>
<evidence type="ECO:0000256" key="1">
    <source>
        <dbReference type="SAM" id="MobiDB-lite"/>
    </source>
</evidence>
<dbReference type="PANTHER" id="PTHR31189">
    <property type="entry name" value="OS03G0336100 PROTEIN-RELATED"/>
    <property type="match status" value="1"/>
</dbReference>
<dbReference type="CDD" id="cd02245">
    <property type="entry name" value="cupin_7S_vicilin-like_C"/>
    <property type="match status" value="1"/>
</dbReference>
<feature type="region of interest" description="Disordered" evidence="1">
    <location>
        <begin position="341"/>
        <end position="371"/>
    </location>
</feature>
<feature type="region of interest" description="Disordered" evidence="1">
    <location>
        <begin position="568"/>
        <end position="690"/>
    </location>
</feature>
<reference evidence="3" key="1">
    <citation type="submission" date="2015-04" db="UniProtKB">
        <authorList>
            <consortium name="EnsemblPlants"/>
        </authorList>
    </citation>
    <scope>IDENTIFICATION</scope>
</reference>
<dbReference type="Gramene" id="OMERI03G06910.1">
    <property type="protein sequence ID" value="OMERI03G06910.1"/>
    <property type="gene ID" value="OMERI03G06910"/>
</dbReference>
<dbReference type="SMART" id="SM00835">
    <property type="entry name" value="Cupin_1"/>
    <property type="match status" value="2"/>
</dbReference>
<dbReference type="Proteomes" id="UP000008021">
    <property type="component" value="Chromosome 3"/>
</dbReference>
<sequence length="706" mass="80021">MRIEEGIHTARYSPPHRATGAKWPAHPVSRGAPSRTASVQRAITPLSSPGHVAPMHGDTTPRHPHVARAPPISPAYIIDRRGLSVRLASHTTPRDDLSKKRAERWGRMAVAATTVRWLVLLLAVSSAATASREKWWRGAREASGGGHLVQKEWRRVVAASDAGLVTAVDVADAAGSAYRLHFITMSPGTLFLPVQLHADMVFYVHSGRGKVTYIEEGDSESSLLQVERGDVYNFDQGTILYIQSNACGTRERLQIYAIFTSDSINADDPRHPTSEAYSCVSDLLKGFEVEVLRPGFGVPREVVESIKSTKTPPAIIPYNPEEEDEDDSSNWTEEITDAPWGVRDPHFLNKKKDKQKDKHKGKDKKSKSKAFNFYSGKPDVENCYGWSRSMTNRDLETLRGSNIGMFMVNLTTGAMMGPHWNPRATEIAVVTQGAGIVQIVCPSIPSGESKKHHHDEKGGRGDHGHGGVVRCKNSLFRVKEGDVFVVPRFHPMAQISFNNDSFVFVGFSTDMGHNHPQFLAGKHSVLQVIGKEILARSLGQDNSTNVGRLLSSQRESTIMACTSCAEELERKAEKEEEEGGGKGEKEREEEERRRREKEEEERRRQEEERKRREEEKERREREEEERRQRGKEEKKRREEEERRRREEEEEERRREEEEEQEGGRGDEPKPRREEEEEEGDWGERQVRLPRNLKKRFIGIKGRLSSG</sequence>
<feature type="domain" description="Cupin type-1" evidence="2">
    <location>
        <begin position="154"/>
        <end position="304"/>
    </location>
</feature>
<dbReference type="CDD" id="cd02244">
    <property type="entry name" value="cupin_7S_vicilin-like_N"/>
    <property type="match status" value="1"/>
</dbReference>
<dbReference type="InterPro" id="IPR014710">
    <property type="entry name" value="RmlC-like_jellyroll"/>
</dbReference>
<feature type="region of interest" description="Disordered" evidence="1">
    <location>
        <begin position="1"/>
        <end position="35"/>
    </location>
</feature>
<proteinExistence type="predicted"/>